<dbReference type="Pfam" id="PF15412">
    <property type="entry name" value="Nse4-Nse3_bdg"/>
    <property type="match status" value="1"/>
</dbReference>
<name>A0A4V1Q4C9_9AGAR</name>
<feature type="compositionally biased region" description="Basic and acidic residues" evidence="8">
    <location>
        <begin position="175"/>
        <end position="199"/>
    </location>
</feature>
<feature type="compositionally biased region" description="Basic and acidic residues" evidence="8">
    <location>
        <begin position="1"/>
        <end position="10"/>
    </location>
</feature>
<dbReference type="EMBL" id="SDEE01000100">
    <property type="protein sequence ID" value="RXW21648.1"/>
    <property type="molecule type" value="Genomic_DNA"/>
</dbReference>
<dbReference type="GO" id="GO:0006281">
    <property type="term" value="P:DNA repair"/>
    <property type="evidence" value="ECO:0007669"/>
    <property type="project" value="UniProtKB-UniRule"/>
</dbReference>
<dbReference type="Pfam" id="PF08743">
    <property type="entry name" value="Nse4_C"/>
    <property type="match status" value="1"/>
</dbReference>
<evidence type="ECO:0000256" key="4">
    <source>
        <dbReference type="ARBA" id="ARBA00023172"/>
    </source>
</evidence>
<evidence type="ECO:0000313" key="12">
    <source>
        <dbReference type="Proteomes" id="UP000290288"/>
    </source>
</evidence>
<comment type="subcellular location">
    <subcellularLocation>
        <location evidence="1 7">Nucleus</location>
    </subcellularLocation>
</comment>
<dbReference type="GO" id="GO:0005634">
    <property type="term" value="C:nucleus"/>
    <property type="evidence" value="ECO:0007669"/>
    <property type="project" value="UniProtKB-SubCell"/>
</dbReference>
<feature type="region of interest" description="Disordered" evidence="8">
    <location>
        <begin position="171"/>
        <end position="199"/>
    </location>
</feature>
<dbReference type="GO" id="GO:0030915">
    <property type="term" value="C:Smc5-Smc6 complex"/>
    <property type="evidence" value="ECO:0007669"/>
    <property type="project" value="UniProtKB-UniRule"/>
</dbReference>
<dbReference type="STRING" id="2316362.A0A4V1Q4C9"/>
<evidence type="ECO:0000313" key="11">
    <source>
        <dbReference type="EMBL" id="RXW21648.1"/>
    </source>
</evidence>
<gene>
    <name evidence="11" type="ORF">EST38_g4217</name>
</gene>
<keyword evidence="6 7" id="KW-0539">Nucleus</keyword>
<protein>
    <recommendedName>
        <fullName evidence="7">Non-structural maintenance of chromosomes element 4</fullName>
    </recommendedName>
</protein>
<comment type="function">
    <text evidence="7">Component of the SMC5-SMC6 complex, that promotes sister chromatid alignment after DNA damage and facilitates double-stranded DNA breaks (DSBs) repair via homologous recombination between sister chromatids.</text>
</comment>
<reference evidence="11 12" key="1">
    <citation type="submission" date="2019-01" db="EMBL/GenBank/DDBJ databases">
        <title>Draft genome sequence of Psathyrella aberdarensis IHI B618.</title>
        <authorList>
            <person name="Buettner E."/>
            <person name="Kellner H."/>
        </authorList>
    </citation>
    <scope>NUCLEOTIDE SEQUENCE [LARGE SCALE GENOMIC DNA]</scope>
    <source>
        <strain evidence="11 12">IHI B618</strain>
    </source>
</reference>
<feature type="region of interest" description="Disordered" evidence="8">
    <location>
        <begin position="1"/>
        <end position="23"/>
    </location>
</feature>
<evidence type="ECO:0000256" key="5">
    <source>
        <dbReference type="ARBA" id="ARBA00023204"/>
    </source>
</evidence>
<dbReference type="Proteomes" id="UP000290288">
    <property type="component" value="Unassembled WGS sequence"/>
</dbReference>
<comment type="similarity">
    <text evidence="2 7">Belongs to the NSE4 family.</text>
</comment>
<evidence type="ECO:0000256" key="2">
    <source>
        <dbReference type="ARBA" id="ARBA00008997"/>
    </source>
</evidence>
<evidence type="ECO:0000256" key="3">
    <source>
        <dbReference type="ARBA" id="ARBA00022763"/>
    </source>
</evidence>
<keyword evidence="4 7" id="KW-0233">DNA recombination</keyword>
<evidence type="ECO:0000256" key="1">
    <source>
        <dbReference type="ARBA" id="ARBA00004123"/>
    </source>
</evidence>
<evidence type="ECO:0000259" key="9">
    <source>
        <dbReference type="Pfam" id="PF08743"/>
    </source>
</evidence>
<dbReference type="InterPro" id="IPR029225">
    <property type="entry name" value="Nse4_Nse3-bd"/>
</dbReference>
<accession>A0A4V1Q4C9</accession>
<dbReference type="InterPro" id="IPR014854">
    <property type="entry name" value="Nse4_C"/>
</dbReference>
<sequence length="263" mass="29830">MPSSEKKKSLIFDPDQDPEEQREVRQNYRALNRRVKEQQANPNDYTAEDILRGVQEADQLFDKVKQPQEATLDSHFLLIASNVGAQKARAMKSGSGTFDVDDFISQLVTYMGGGKGVADENIERHLDGDDAIDTPLDWAKIGRKAMAKSRRAPAIGFMLGPLSLEQKKRVIARRSKQEKSNEEARRPQELKEEDIQRSENETVKNVGQIEELLSEEGQINLFRFIINPDNFAQSVENMFYLSFLIRDGKVALETTEEGEPIIC</sequence>
<keyword evidence="5 7" id="KW-0234">DNA repair</keyword>
<evidence type="ECO:0000256" key="7">
    <source>
        <dbReference type="RuleBase" id="RU365071"/>
    </source>
</evidence>
<evidence type="ECO:0000256" key="8">
    <source>
        <dbReference type="SAM" id="MobiDB-lite"/>
    </source>
</evidence>
<evidence type="ECO:0000256" key="6">
    <source>
        <dbReference type="ARBA" id="ARBA00023242"/>
    </source>
</evidence>
<dbReference type="OrthoDB" id="361242at2759"/>
<comment type="subunit">
    <text evidence="7">Component of the SMC5-SMC6 complex.</text>
</comment>
<dbReference type="InterPro" id="IPR027786">
    <property type="entry name" value="Nse4/EID"/>
</dbReference>
<dbReference type="AlphaFoldDB" id="A0A4V1Q4C9"/>
<proteinExistence type="inferred from homology"/>
<organism evidence="11 12">
    <name type="scientific">Candolleomyces aberdarensis</name>
    <dbReference type="NCBI Taxonomy" id="2316362"/>
    <lineage>
        <taxon>Eukaryota</taxon>
        <taxon>Fungi</taxon>
        <taxon>Dikarya</taxon>
        <taxon>Basidiomycota</taxon>
        <taxon>Agaricomycotina</taxon>
        <taxon>Agaricomycetes</taxon>
        <taxon>Agaricomycetidae</taxon>
        <taxon>Agaricales</taxon>
        <taxon>Agaricineae</taxon>
        <taxon>Psathyrellaceae</taxon>
        <taxon>Candolleomyces</taxon>
    </lineage>
</organism>
<feature type="domain" description="Non-structural maintenance of chromosome element 4 C-terminal" evidence="9">
    <location>
        <begin position="218"/>
        <end position="262"/>
    </location>
</feature>
<keyword evidence="3 7" id="KW-0227">DNA damage</keyword>
<keyword evidence="12" id="KW-1185">Reference proteome</keyword>
<dbReference type="PANTHER" id="PTHR16140">
    <property type="entry name" value="NON-STRUCTURAL MAINTENANCE OF CHROMOSOMES ELEMENT 4"/>
    <property type="match status" value="1"/>
</dbReference>
<evidence type="ECO:0000259" key="10">
    <source>
        <dbReference type="Pfam" id="PF15412"/>
    </source>
</evidence>
<comment type="caution">
    <text evidence="11">The sequence shown here is derived from an EMBL/GenBank/DDBJ whole genome shotgun (WGS) entry which is preliminary data.</text>
</comment>
<dbReference type="PANTHER" id="PTHR16140:SF0">
    <property type="entry name" value="NON-STRUCTURAL MAINTENANCE OF CHROMOSOMES ELEMENT 4"/>
    <property type="match status" value="1"/>
</dbReference>
<dbReference type="GO" id="GO:0006310">
    <property type="term" value="P:DNA recombination"/>
    <property type="evidence" value="ECO:0007669"/>
    <property type="project" value="UniProtKB-UniRule"/>
</dbReference>
<feature type="domain" description="Nse4/EID protein Nse3/MAGE-binding" evidence="10">
    <location>
        <begin position="73"/>
        <end position="120"/>
    </location>
</feature>